<reference evidence="1 2" key="1">
    <citation type="journal article" date="2014" name="PLoS ONE">
        <title>Global Analysis of Gene Expression Profiles in Physic Nut (Jatropha curcas L.) Seedlings Exposed to Salt Stress.</title>
        <authorList>
            <person name="Zhang L."/>
            <person name="Zhang C."/>
            <person name="Wu P."/>
            <person name="Chen Y."/>
            <person name="Li M."/>
            <person name="Jiang H."/>
            <person name="Wu G."/>
        </authorList>
    </citation>
    <scope>NUCLEOTIDE SEQUENCE [LARGE SCALE GENOMIC DNA]</scope>
    <source>
        <strain evidence="2">cv. GZQX0401</strain>
        <tissue evidence="1">Young leaves</tissue>
    </source>
</reference>
<dbReference type="AlphaFoldDB" id="A0A067LQQ0"/>
<name>A0A067LQQ0_JATCU</name>
<dbReference type="EMBL" id="KK914204">
    <property type="protein sequence ID" value="KDP46919.1"/>
    <property type="molecule type" value="Genomic_DNA"/>
</dbReference>
<proteinExistence type="predicted"/>
<organism evidence="1 2">
    <name type="scientific">Jatropha curcas</name>
    <name type="common">Barbados nut</name>
    <dbReference type="NCBI Taxonomy" id="180498"/>
    <lineage>
        <taxon>Eukaryota</taxon>
        <taxon>Viridiplantae</taxon>
        <taxon>Streptophyta</taxon>
        <taxon>Embryophyta</taxon>
        <taxon>Tracheophyta</taxon>
        <taxon>Spermatophyta</taxon>
        <taxon>Magnoliopsida</taxon>
        <taxon>eudicotyledons</taxon>
        <taxon>Gunneridae</taxon>
        <taxon>Pentapetalae</taxon>
        <taxon>rosids</taxon>
        <taxon>fabids</taxon>
        <taxon>Malpighiales</taxon>
        <taxon>Euphorbiaceae</taxon>
        <taxon>Crotonoideae</taxon>
        <taxon>Jatropheae</taxon>
        <taxon>Jatropha</taxon>
    </lineage>
</organism>
<sequence>MNGFDTLVDLECHFGQIDSEMLLSEVVLWTVRGGIRCATWDGFRVCHLGQLQWMNGYDTLVNPVRHFGCLDSEMLISKVVQKDGKRWNEICHLGRLPGYATWDGFNR</sequence>
<keyword evidence="2" id="KW-1185">Reference proteome</keyword>
<dbReference type="Proteomes" id="UP000027138">
    <property type="component" value="Unassembled WGS sequence"/>
</dbReference>
<protein>
    <submittedName>
        <fullName evidence="1">Uncharacterized protein</fullName>
    </submittedName>
</protein>
<gene>
    <name evidence="1" type="ORF">JCGZ_10613</name>
</gene>
<accession>A0A067LQQ0</accession>
<evidence type="ECO:0000313" key="1">
    <source>
        <dbReference type="EMBL" id="KDP46919.1"/>
    </source>
</evidence>
<evidence type="ECO:0000313" key="2">
    <source>
        <dbReference type="Proteomes" id="UP000027138"/>
    </source>
</evidence>